<evidence type="ECO:0000313" key="5">
    <source>
        <dbReference type="EMBL" id="MBB3879755.1"/>
    </source>
</evidence>
<dbReference type="Gene3D" id="3.50.50.60">
    <property type="entry name" value="FAD/NAD(P)-binding domain"/>
    <property type="match status" value="2"/>
</dbReference>
<dbReference type="AlphaFoldDB" id="A0A7W6ABP6"/>
<feature type="domain" description="FAD/NAD(P)-binding" evidence="4">
    <location>
        <begin position="2"/>
        <end position="142"/>
    </location>
</feature>
<name>A0A7W6ABP6_9SPHN</name>
<evidence type="ECO:0000259" key="4">
    <source>
        <dbReference type="Pfam" id="PF07992"/>
    </source>
</evidence>
<dbReference type="InterPro" id="IPR050097">
    <property type="entry name" value="Ferredoxin-NADP_redctase_2"/>
</dbReference>
<accession>A0A7W6ABP6</accession>
<dbReference type="PRINTS" id="PR00469">
    <property type="entry name" value="PNDRDTASEII"/>
</dbReference>
<dbReference type="Pfam" id="PF07992">
    <property type="entry name" value="Pyr_redox_2"/>
    <property type="match status" value="2"/>
</dbReference>
<dbReference type="EMBL" id="JACIDH010000009">
    <property type="protein sequence ID" value="MBB3879755.1"/>
    <property type="molecule type" value="Genomic_DNA"/>
</dbReference>
<keyword evidence="3" id="KW-0560">Oxidoreductase</keyword>
<evidence type="ECO:0000256" key="1">
    <source>
        <dbReference type="ARBA" id="ARBA00018719"/>
    </source>
</evidence>
<dbReference type="PRINTS" id="PR00368">
    <property type="entry name" value="FADPNR"/>
</dbReference>
<keyword evidence="2" id="KW-0285">Flavoprotein</keyword>
<organism evidence="5 6">
    <name type="scientific">Sphingomonas pseudosanguinis</name>
    <dbReference type="NCBI Taxonomy" id="413712"/>
    <lineage>
        <taxon>Bacteria</taxon>
        <taxon>Pseudomonadati</taxon>
        <taxon>Pseudomonadota</taxon>
        <taxon>Alphaproteobacteria</taxon>
        <taxon>Sphingomonadales</taxon>
        <taxon>Sphingomonadaceae</taxon>
        <taxon>Sphingomonas</taxon>
    </lineage>
</organism>
<dbReference type="RefSeq" id="WP_183951921.1">
    <property type="nucleotide sequence ID" value="NZ_JACIDH010000009.1"/>
</dbReference>
<comment type="caution">
    <text evidence="5">The sequence shown here is derived from an EMBL/GenBank/DDBJ whole genome shotgun (WGS) entry which is preliminary data.</text>
</comment>
<keyword evidence="6" id="KW-1185">Reference proteome</keyword>
<dbReference type="PANTHER" id="PTHR48105">
    <property type="entry name" value="THIOREDOXIN REDUCTASE 1-RELATED-RELATED"/>
    <property type="match status" value="1"/>
</dbReference>
<dbReference type="Proteomes" id="UP000538670">
    <property type="component" value="Unassembled WGS sequence"/>
</dbReference>
<protein>
    <recommendedName>
        <fullName evidence="1">Thioredoxin reductase</fullName>
    </recommendedName>
</protein>
<reference evidence="5 6" key="1">
    <citation type="submission" date="2020-08" db="EMBL/GenBank/DDBJ databases">
        <title>Genomic Encyclopedia of Type Strains, Phase IV (KMG-IV): sequencing the most valuable type-strain genomes for metagenomic binning, comparative biology and taxonomic classification.</title>
        <authorList>
            <person name="Goeker M."/>
        </authorList>
    </citation>
    <scope>NUCLEOTIDE SEQUENCE [LARGE SCALE GENOMIC DNA]</scope>
    <source>
        <strain evidence="5 6">DSM 19512</strain>
    </source>
</reference>
<evidence type="ECO:0000313" key="6">
    <source>
        <dbReference type="Proteomes" id="UP000538670"/>
    </source>
</evidence>
<dbReference type="SUPFAM" id="SSF51905">
    <property type="entry name" value="FAD/NAD(P)-binding domain"/>
    <property type="match status" value="1"/>
</dbReference>
<dbReference type="InterPro" id="IPR036188">
    <property type="entry name" value="FAD/NAD-bd_sf"/>
</dbReference>
<proteinExistence type="predicted"/>
<dbReference type="InterPro" id="IPR023753">
    <property type="entry name" value="FAD/NAD-binding_dom"/>
</dbReference>
<evidence type="ECO:0000256" key="2">
    <source>
        <dbReference type="ARBA" id="ARBA00022630"/>
    </source>
</evidence>
<feature type="domain" description="FAD/NAD(P)-binding" evidence="4">
    <location>
        <begin position="181"/>
        <end position="282"/>
    </location>
</feature>
<gene>
    <name evidence="5" type="ORF">GGR48_002189</name>
</gene>
<evidence type="ECO:0000256" key="3">
    <source>
        <dbReference type="ARBA" id="ARBA00023002"/>
    </source>
</evidence>
<dbReference type="GO" id="GO:0016491">
    <property type="term" value="F:oxidoreductase activity"/>
    <property type="evidence" value="ECO:0007669"/>
    <property type="project" value="UniProtKB-KW"/>
</dbReference>
<sequence length="300" mass="31388">MYEVIVIGGSFAGLSAAMQLARARQKVLVIDAGAPRNRFADEAHGFLGQDGRTPAIIMRDARRQLLRYPTVDILSGEAVGAKAVDGGFTVDLSGGDERRARRLILATGVSDELPAIPGMAERWGESVLHCPYCHGYEVRDLPLGVIAAHPLSAHQALLIPDWGPTTYFTQGQFEPEPDELEAFASRGITVERTPVVELLGAAPMLEGVRLADGRVVAVGAVFTAPRTRPATALAAMLGCAHEDGPTGPYVKVDSWGATSVPSVWAAGDAATPMHNATLASAAGVLAGIGAHQASVRARAA</sequence>